<dbReference type="InterPro" id="IPR002525">
    <property type="entry name" value="Transp_IS110-like_N"/>
</dbReference>
<evidence type="ECO:0000259" key="3">
    <source>
        <dbReference type="Pfam" id="PF02371"/>
    </source>
</evidence>
<dbReference type="NCBIfam" id="NF033542">
    <property type="entry name" value="transpos_IS110"/>
    <property type="match status" value="1"/>
</dbReference>
<comment type="caution">
    <text evidence="4">The sequence shown here is derived from an EMBL/GenBank/DDBJ whole genome shotgun (WGS) entry which is preliminary data.</text>
</comment>
<dbReference type="RefSeq" id="WP_246652845.1">
    <property type="nucleotide sequence ID" value="NZ_JAHKRM010000022.1"/>
</dbReference>
<dbReference type="Proteomes" id="UP001597097">
    <property type="component" value="Unassembled WGS sequence"/>
</dbReference>
<organism evidence="4 5">
    <name type="scientific">Nonomuraea guangzhouensis</name>
    <dbReference type="NCBI Taxonomy" id="1291555"/>
    <lineage>
        <taxon>Bacteria</taxon>
        <taxon>Bacillati</taxon>
        <taxon>Actinomycetota</taxon>
        <taxon>Actinomycetes</taxon>
        <taxon>Streptosporangiales</taxon>
        <taxon>Streptosporangiaceae</taxon>
        <taxon>Nonomuraea</taxon>
    </lineage>
</organism>
<accession>A0ABW4GGV0</accession>
<name>A0ABW4GGV0_9ACTN</name>
<protein>
    <submittedName>
        <fullName evidence="4">IS110 family transposase</fullName>
    </submittedName>
</protein>
<feature type="region of interest" description="Disordered" evidence="1">
    <location>
        <begin position="402"/>
        <end position="426"/>
    </location>
</feature>
<dbReference type="EMBL" id="JBHUCM010000029">
    <property type="protein sequence ID" value="MFD1541543.1"/>
    <property type="molecule type" value="Genomic_DNA"/>
</dbReference>
<dbReference type="Pfam" id="PF02371">
    <property type="entry name" value="Transposase_20"/>
    <property type="match status" value="1"/>
</dbReference>
<proteinExistence type="predicted"/>
<reference evidence="5" key="1">
    <citation type="journal article" date="2019" name="Int. J. Syst. Evol. Microbiol.">
        <title>The Global Catalogue of Microorganisms (GCM) 10K type strain sequencing project: providing services to taxonomists for standard genome sequencing and annotation.</title>
        <authorList>
            <consortium name="The Broad Institute Genomics Platform"/>
            <consortium name="The Broad Institute Genome Sequencing Center for Infectious Disease"/>
            <person name="Wu L."/>
            <person name="Ma J."/>
        </authorList>
    </citation>
    <scope>NUCLEOTIDE SEQUENCE [LARGE SCALE GENOMIC DNA]</scope>
    <source>
        <strain evidence="5">CGMCC 1.15399</strain>
    </source>
</reference>
<feature type="domain" description="Transposase IS110-like N-terminal" evidence="2">
    <location>
        <begin position="5"/>
        <end position="162"/>
    </location>
</feature>
<sequence length="426" mass="46781">MKVYCGIDWAEKHHDIALVDEAGTVIAQRRIAESPQGYEELLTLLAEAGDSAEAPVPVAIETPRGLLVAQLRASGRRVFAINPLSASRYRDRHSVSRKKSDRQDAVVLANILRTDMALHRSLPADSHQAQAIALLARGHQDAVWRIHRVGNELRSLLREYHPAFLTLFAGQEGGITCREARAVLKVAPTPAAARLLSIAELRAVLKSCGRIYHLQAWAERLHAGFQVDQLRQPTFIEEAMGQQALALLAVLDAACQAAADLHQATVTAFRDHPDHDIVTSFPGLGELTGARLFAEIGDDRTRFADARALKAYAGAAPITRASGRSRAVVHRRVKNRRLAAVGYIWAFASLTASPGARVHYDRRKEHGDRHSAALRNLYNRFLSCLFHCLTTRQPYSEHFAFPTTDPGGSTAPRPPRTAAAVDAQSR</sequence>
<dbReference type="InterPro" id="IPR003346">
    <property type="entry name" value="Transposase_20"/>
</dbReference>
<evidence type="ECO:0000259" key="2">
    <source>
        <dbReference type="Pfam" id="PF01548"/>
    </source>
</evidence>
<dbReference type="Pfam" id="PF01548">
    <property type="entry name" value="DEDD_Tnp_IS110"/>
    <property type="match status" value="1"/>
</dbReference>
<dbReference type="PANTHER" id="PTHR33055">
    <property type="entry name" value="TRANSPOSASE FOR INSERTION SEQUENCE ELEMENT IS1111A"/>
    <property type="match status" value="1"/>
</dbReference>
<gene>
    <name evidence="4" type="ORF">ACFSJ0_31130</name>
</gene>
<feature type="domain" description="Transposase IS116/IS110/IS902 C-terminal" evidence="3">
    <location>
        <begin position="276"/>
        <end position="360"/>
    </location>
</feature>
<keyword evidence="5" id="KW-1185">Reference proteome</keyword>
<dbReference type="InterPro" id="IPR047650">
    <property type="entry name" value="Transpos_IS110"/>
</dbReference>
<evidence type="ECO:0000256" key="1">
    <source>
        <dbReference type="SAM" id="MobiDB-lite"/>
    </source>
</evidence>
<dbReference type="PANTHER" id="PTHR33055:SF3">
    <property type="entry name" value="PUTATIVE TRANSPOSASE FOR IS117-RELATED"/>
    <property type="match status" value="1"/>
</dbReference>
<evidence type="ECO:0000313" key="4">
    <source>
        <dbReference type="EMBL" id="MFD1541543.1"/>
    </source>
</evidence>
<evidence type="ECO:0000313" key="5">
    <source>
        <dbReference type="Proteomes" id="UP001597097"/>
    </source>
</evidence>